<organism evidence="1">
    <name type="scientific">marine sediment metagenome</name>
    <dbReference type="NCBI Taxonomy" id="412755"/>
    <lineage>
        <taxon>unclassified sequences</taxon>
        <taxon>metagenomes</taxon>
        <taxon>ecological metagenomes</taxon>
    </lineage>
</organism>
<gene>
    <name evidence="1" type="ORF">LCGC14_2673670</name>
</gene>
<protein>
    <submittedName>
        <fullName evidence="1">Uncharacterized protein</fullName>
    </submittedName>
</protein>
<accession>A0A0F8ZNE5</accession>
<reference evidence="1" key="1">
    <citation type="journal article" date="2015" name="Nature">
        <title>Complex archaea that bridge the gap between prokaryotes and eukaryotes.</title>
        <authorList>
            <person name="Spang A."/>
            <person name="Saw J.H."/>
            <person name="Jorgensen S.L."/>
            <person name="Zaremba-Niedzwiedzka K."/>
            <person name="Martijn J."/>
            <person name="Lind A.E."/>
            <person name="van Eijk R."/>
            <person name="Schleper C."/>
            <person name="Guy L."/>
            <person name="Ettema T.J."/>
        </authorList>
    </citation>
    <scope>NUCLEOTIDE SEQUENCE</scope>
</reference>
<name>A0A0F8ZNE5_9ZZZZ</name>
<dbReference type="EMBL" id="LAZR01046947">
    <property type="protein sequence ID" value="KKK95352.1"/>
    <property type="molecule type" value="Genomic_DNA"/>
</dbReference>
<proteinExistence type="predicted"/>
<dbReference type="AlphaFoldDB" id="A0A0F8ZNE5"/>
<sequence>MKYSEHYDQDNGANIAMITIGDLEMVGVGMTDEMKEIFKKSKESRKVSDKIHALLEVAERIESER</sequence>
<evidence type="ECO:0000313" key="1">
    <source>
        <dbReference type="EMBL" id="KKK95352.1"/>
    </source>
</evidence>
<comment type="caution">
    <text evidence="1">The sequence shown here is derived from an EMBL/GenBank/DDBJ whole genome shotgun (WGS) entry which is preliminary data.</text>
</comment>